<dbReference type="KEGG" id="pbj:VN24_00400"/>
<reference evidence="8" key="2">
    <citation type="submission" date="2015-03" db="EMBL/GenBank/DDBJ databases">
        <title>Genome sequence of Paenibacillus beijingensis strain DSM 24997T.</title>
        <authorList>
            <person name="Kwak Y."/>
            <person name="Shin J.-H."/>
        </authorList>
    </citation>
    <scope>NUCLEOTIDE SEQUENCE [LARGE SCALE GENOMIC DNA]</scope>
    <source>
        <strain evidence="8">DSM 24997</strain>
    </source>
</reference>
<evidence type="ECO:0000256" key="5">
    <source>
        <dbReference type="ARBA" id="ARBA00023049"/>
    </source>
</evidence>
<evidence type="ECO:0000256" key="4">
    <source>
        <dbReference type="ARBA" id="ARBA00022833"/>
    </source>
</evidence>
<dbReference type="EMBL" id="CP011058">
    <property type="protein sequence ID" value="AJY73366.1"/>
    <property type="molecule type" value="Genomic_DNA"/>
</dbReference>
<dbReference type="PATRIC" id="fig|1126833.4.peg.93"/>
<keyword evidence="5" id="KW-0482">Metalloprotease</keyword>
<protein>
    <recommendedName>
        <fullName evidence="6">JAB domain-containing protein</fullName>
    </recommendedName>
</protein>
<keyword evidence="8" id="KW-1185">Reference proteome</keyword>
<dbReference type="GO" id="GO:0008270">
    <property type="term" value="F:zinc ion binding"/>
    <property type="evidence" value="ECO:0007669"/>
    <property type="project" value="TreeGrafter"/>
</dbReference>
<dbReference type="Pfam" id="PF14464">
    <property type="entry name" value="Prok-JAB"/>
    <property type="match status" value="1"/>
</dbReference>
<dbReference type="GO" id="GO:0006508">
    <property type="term" value="P:proteolysis"/>
    <property type="evidence" value="ECO:0007669"/>
    <property type="project" value="UniProtKB-KW"/>
</dbReference>
<feature type="domain" description="JAB" evidence="6">
    <location>
        <begin position="27"/>
        <end position="148"/>
    </location>
</feature>
<dbReference type="OrthoDB" id="9802958at2"/>
<evidence type="ECO:0000313" key="8">
    <source>
        <dbReference type="Proteomes" id="UP000032633"/>
    </source>
</evidence>
<dbReference type="GO" id="GO:0008235">
    <property type="term" value="F:metalloexopeptidase activity"/>
    <property type="evidence" value="ECO:0007669"/>
    <property type="project" value="TreeGrafter"/>
</dbReference>
<evidence type="ECO:0000256" key="1">
    <source>
        <dbReference type="ARBA" id="ARBA00022670"/>
    </source>
</evidence>
<dbReference type="Gene3D" id="3.40.140.10">
    <property type="entry name" value="Cytidine Deaminase, domain 2"/>
    <property type="match status" value="1"/>
</dbReference>
<reference evidence="7 8" key="1">
    <citation type="journal article" date="2015" name="J. Biotechnol.">
        <title>Complete genome sequence of Paenibacillus beijingensis 7188(T) (=DSM 24997(T)), a novel rhizobacterium from jujube garden soil.</title>
        <authorList>
            <person name="Kwak Y."/>
            <person name="Shin J.H."/>
        </authorList>
    </citation>
    <scope>NUCLEOTIDE SEQUENCE [LARGE SCALE GENOMIC DNA]</scope>
    <source>
        <strain evidence="7 8">DSM 24997</strain>
    </source>
</reference>
<dbReference type="SUPFAM" id="SSF102712">
    <property type="entry name" value="JAB1/MPN domain"/>
    <property type="match status" value="1"/>
</dbReference>
<dbReference type="InterPro" id="IPR028090">
    <property type="entry name" value="JAB_dom_prok"/>
</dbReference>
<dbReference type="CDD" id="cd08070">
    <property type="entry name" value="MPN_like"/>
    <property type="match status" value="1"/>
</dbReference>
<name>A0A0D5NDQ8_9BACL</name>
<dbReference type="PANTHER" id="PTHR34858">
    <property type="entry name" value="CYSO-CYSTEINE PEPTIDASE"/>
    <property type="match status" value="1"/>
</dbReference>
<dbReference type="STRING" id="1126833.VN24_00400"/>
<keyword evidence="4" id="KW-0862">Zinc</keyword>
<evidence type="ECO:0000256" key="3">
    <source>
        <dbReference type="ARBA" id="ARBA00022801"/>
    </source>
</evidence>
<gene>
    <name evidence="7" type="ORF">VN24_00400</name>
</gene>
<sequence>MPFNQTDDGNGIARNHSMPFPNKFITAEAYERMIEICRRSLPEEACGVLATTGGGAGEAVSTTNAPARIDTVIPIANCHPMAKNSFRFCPEDWIDAYYSMQKNRQQLVGFFHSHPATPPLPSTRDLNGLLWTTASAAKGRLSYWIISLRQPLEPKAAAYEIAGNRFIPLMLA</sequence>
<evidence type="ECO:0000313" key="7">
    <source>
        <dbReference type="EMBL" id="AJY73366.1"/>
    </source>
</evidence>
<accession>A0A0D5NDQ8</accession>
<proteinExistence type="predicted"/>
<dbReference type="AlphaFoldDB" id="A0A0D5NDQ8"/>
<evidence type="ECO:0000256" key="2">
    <source>
        <dbReference type="ARBA" id="ARBA00022723"/>
    </source>
</evidence>
<dbReference type="Proteomes" id="UP000032633">
    <property type="component" value="Chromosome"/>
</dbReference>
<keyword evidence="1" id="KW-0645">Protease</keyword>
<organism evidence="7 8">
    <name type="scientific">Paenibacillus beijingensis</name>
    <dbReference type="NCBI Taxonomy" id="1126833"/>
    <lineage>
        <taxon>Bacteria</taxon>
        <taxon>Bacillati</taxon>
        <taxon>Bacillota</taxon>
        <taxon>Bacilli</taxon>
        <taxon>Bacillales</taxon>
        <taxon>Paenibacillaceae</taxon>
        <taxon>Paenibacillus</taxon>
    </lineage>
</organism>
<dbReference type="InterPro" id="IPR051929">
    <property type="entry name" value="VirAsm_ModProt"/>
</dbReference>
<dbReference type="PANTHER" id="PTHR34858:SF1">
    <property type="entry name" value="CYSO-CYSTEINE PEPTIDASE"/>
    <property type="match status" value="1"/>
</dbReference>
<dbReference type="HOGENOM" id="CLU_116765_1_1_9"/>
<keyword evidence="3" id="KW-0378">Hydrolase</keyword>
<evidence type="ECO:0000259" key="6">
    <source>
        <dbReference type="Pfam" id="PF14464"/>
    </source>
</evidence>
<keyword evidence="2" id="KW-0479">Metal-binding</keyword>